<accession>A0A3D8VD83</accession>
<name>A0A3D8VD83_9GAMM</name>
<evidence type="ECO:0000313" key="2">
    <source>
        <dbReference type="Proteomes" id="UP000256829"/>
    </source>
</evidence>
<proteinExistence type="predicted"/>
<keyword evidence="2" id="KW-1185">Reference proteome</keyword>
<protein>
    <submittedName>
        <fullName evidence="1">Uncharacterized protein</fullName>
    </submittedName>
</protein>
<dbReference type="AlphaFoldDB" id="A0A3D8VD83"/>
<gene>
    <name evidence="1" type="ORF">DX912_08710</name>
</gene>
<dbReference type="EMBL" id="QTJR01000005">
    <property type="protein sequence ID" value="RDY67353.1"/>
    <property type="molecule type" value="Genomic_DNA"/>
</dbReference>
<evidence type="ECO:0000313" key="1">
    <source>
        <dbReference type="EMBL" id="RDY67353.1"/>
    </source>
</evidence>
<dbReference type="Proteomes" id="UP000256829">
    <property type="component" value="Unassembled WGS sequence"/>
</dbReference>
<comment type="caution">
    <text evidence="1">The sequence shown here is derived from an EMBL/GenBank/DDBJ whole genome shotgun (WGS) entry which is preliminary data.</text>
</comment>
<reference evidence="1 2" key="1">
    <citation type="submission" date="2018-08" db="EMBL/GenBank/DDBJ databases">
        <title>Lysobacter soli KCTC 22011, whole genome shotgun sequence.</title>
        <authorList>
            <person name="Zhang X."/>
            <person name="Feng G."/>
            <person name="Zhu H."/>
        </authorList>
    </citation>
    <scope>NUCLEOTIDE SEQUENCE [LARGE SCALE GENOMIC DNA]</scope>
    <source>
        <strain evidence="1 2">KCTC 22011</strain>
    </source>
</reference>
<organism evidence="1 2">
    <name type="scientific">Lysobacter soli</name>
    <dbReference type="NCBI Taxonomy" id="453783"/>
    <lineage>
        <taxon>Bacteria</taxon>
        <taxon>Pseudomonadati</taxon>
        <taxon>Pseudomonadota</taxon>
        <taxon>Gammaproteobacteria</taxon>
        <taxon>Lysobacterales</taxon>
        <taxon>Lysobacteraceae</taxon>
        <taxon>Lysobacter</taxon>
    </lineage>
</organism>
<sequence>MNLTIQCLPPGWRLEALPPSRDRRECGLRLTSPHGQEITFVHKPFQFACEITRELQADLFAAQHVREQGDPTLRIARPEQIAEDVRAGEILNNRL</sequence>